<dbReference type="RefSeq" id="WP_078319012.1">
    <property type="nucleotide sequence ID" value="NZ_FXTS01000002.1"/>
</dbReference>
<proteinExistence type="inferred from homology"/>
<dbReference type="PANTHER" id="PTHR19136">
    <property type="entry name" value="MOLYBDENUM COFACTOR GUANYLYLTRANSFERASE"/>
    <property type="match status" value="1"/>
</dbReference>
<dbReference type="AlphaFoldDB" id="A0A1T1HCS8"/>
<dbReference type="GO" id="GO:0005737">
    <property type="term" value="C:cytoplasm"/>
    <property type="evidence" value="ECO:0007669"/>
    <property type="project" value="UniProtKB-SubCell"/>
</dbReference>
<name>A0A1T1HCS8_OCELI</name>
<keyword evidence="6 8" id="KW-0342">GTP-binding</keyword>
<dbReference type="EC" id="2.7.7.77" evidence="8"/>
<comment type="subunit">
    <text evidence="8">Monomer.</text>
</comment>
<keyword evidence="1 8" id="KW-0963">Cytoplasm</keyword>
<evidence type="ECO:0000256" key="5">
    <source>
        <dbReference type="ARBA" id="ARBA00022842"/>
    </source>
</evidence>
<dbReference type="InterPro" id="IPR013482">
    <property type="entry name" value="Molybde_CF_guanTrfase"/>
</dbReference>
<dbReference type="Pfam" id="PF12804">
    <property type="entry name" value="NTP_transf_3"/>
    <property type="match status" value="1"/>
</dbReference>
<reference evidence="10" key="1">
    <citation type="submission" date="2017-02" db="EMBL/GenBank/DDBJ databases">
        <title>Draft Genome Sequence of the Salt Water Bacterium Oceanospirillum linum ATCC 11336.</title>
        <authorList>
            <person name="Trachtenberg A.M."/>
            <person name="Carney J.G."/>
            <person name="Linnane J.D."/>
            <person name="Rheaume B.A."/>
            <person name="Pitts N.L."/>
            <person name="Mykles D.L."/>
            <person name="Maclea K.S."/>
        </authorList>
    </citation>
    <scope>NUCLEOTIDE SEQUENCE [LARGE SCALE GENOMIC DNA]</scope>
    <source>
        <strain evidence="10">ATCC 11336</strain>
    </source>
</reference>
<keyword evidence="3 8" id="KW-0479">Metal-binding</keyword>
<organism evidence="10 11">
    <name type="scientific">Oceanospirillum linum</name>
    <dbReference type="NCBI Taxonomy" id="966"/>
    <lineage>
        <taxon>Bacteria</taxon>
        <taxon>Pseudomonadati</taxon>
        <taxon>Pseudomonadota</taxon>
        <taxon>Gammaproteobacteria</taxon>
        <taxon>Oceanospirillales</taxon>
        <taxon>Oceanospirillaceae</taxon>
        <taxon>Oceanospirillum</taxon>
    </lineage>
</organism>
<gene>
    <name evidence="8" type="primary">mobA</name>
    <name evidence="10" type="ORF">BTA35_0206535</name>
</gene>
<accession>A0A1T1HCS8</accession>
<feature type="binding site" evidence="8">
    <location>
        <position position="31"/>
    </location>
    <ligand>
        <name>GTP</name>
        <dbReference type="ChEBI" id="CHEBI:37565"/>
    </ligand>
</feature>
<evidence type="ECO:0000256" key="4">
    <source>
        <dbReference type="ARBA" id="ARBA00022741"/>
    </source>
</evidence>
<keyword evidence="7 8" id="KW-0501">Molybdenum cofactor biosynthesis</keyword>
<evidence type="ECO:0000256" key="3">
    <source>
        <dbReference type="ARBA" id="ARBA00022723"/>
    </source>
</evidence>
<evidence type="ECO:0000256" key="6">
    <source>
        <dbReference type="ARBA" id="ARBA00023134"/>
    </source>
</evidence>
<evidence type="ECO:0000256" key="8">
    <source>
        <dbReference type="HAMAP-Rule" id="MF_00316"/>
    </source>
</evidence>
<feature type="binding site" evidence="8">
    <location>
        <position position="77"/>
    </location>
    <ligand>
        <name>GTP</name>
        <dbReference type="ChEBI" id="CHEBI:37565"/>
    </ligand>
</feature>
<feature type="binding site" evidence="8">
    <location>
        <position position="107"/>
    </location>
    <ligand>
        <name>Mg(2+)</name>
        <dbReference type="ChEBI" id="CHEBI:18420"/>
    </ligand>
</feature>
<feature type="binding site" evidence="8">
    <location>
        <position position="59"/>
    </location>
    <ligand>
        <name>GTP</name>
        <dbReference type="ChEBI" id="CHEBI:37565"/>
    </ligand>
</feature>
<comment type="function">
    <text evidence="8">Transfers a GMP moiety from GTP to Mo-molybdopterin (Mo-MPT) cofactor (Moco or molybdenum cofactor) to form Mo-molybdopterin guanine dinucleotide (Mo-MGD) cofactor.</text>
</comment>
<comment type="caution">
    <text evidence="10">The sequence shown here is derived from an EMBL/GenBank/DDBJ whole genome shotgun (WGS) entry which is preliminary data.</text>
</comment>
<keyword evidence="4 8" id="KW-0547">Nucleotide-binding</keyword>
<evidence type="ECO:0000256" key="7">
    <source>
        <dbReference type="ARBA" id="ARBA00023150"/>
    </source>
</evidence>
<dbReference type="InterPro" id="IPR025877">
    <property type="entry name" value="MobA-like_NTP_Trfase"/>
</dbReference>
<comment type="similarity">
    <text evidence="8">Belongs to the MobA family.</text>
</comment>
<dbReference type="InterPro" id="IPR029044">
    <property type="entry name" value="Nucleotide-diphossugar_trans"/>
</dbReference>
<comment type="catalytic activity">
    <reaction evidence="8">
        <text>Mo-molybdopterin + GTP + H(+) = Mo-molybdopterin guanine dinucleotide + diphosphate</text>
        <dbReference type="Rhea" id="RHEA:34243"/>
        <dbReference type="ChEBI" id="CHEBI:15378"/>
        <dbReference type="ChEBI" id="CHEBI:33019"/>
        <dbReference type="ChEBI" id="CHEBI:37565"/>
        <dbReference type="ChEBI" id="CHEBI:71302"/>
        <dbReference type="ChEBI" id="CHEBI:71310"/>
        <dbReference type="EC" id="2.7.7.77"/>
    </reaction>
</comment>
<dbReference type="SUPFAM" id="SSF53448">
    <property type="entry name" value="Nucleotide-diphospho-sugar transferases"/>
    <property type="match status" value="1"/>
</dbReference>
<keyword evidence="11" id="KW-1185">Reference proteome</keyword>
<protein>
    <recommendedName>
        <fullName evidence="8">Molybdenum cofactor guanylyltransferase</fullName>
        <shortName evidence="8">MoCo guanylyltransferase</shortName>
        <ecNumber evidence="8">2.7.7.77</ecNumber>
    </recommendedName>
    <alternativeName>
        <fullName evidence="8">GTP:molybdopterin guanylyltransferase</fullName>
    </alternativeName>
    <alternativeName>
        <fullName evidence="8">Mo-MPT guanylyltransferase</fullName>
    </alternativeName>
    <alternativeName>
        <fullName evidence="8">Molybdopterin guanylyltransferase</fullName>
    </alternativeName>
    <alternativeName>
        <fullName evidence="8">Molybdopterin-guanine dinucleotide synthase</fullName>
        <shortName evidence="8">MGD synthase</shortName>
    </alternativeName>
</protein>
<evidence type="ECO:0000256" key="2">
    <source>
        <dbReference type="ARBA" id="ARBA00022679"/>
    </source>
</evidence>
<feature type="binding site" evidence="8">
    <location>
        <begin position="18"/>
        <end position="20"/>
    </location>
    <ligand>
        <name>GTP</name>
        <dbReference type="ChEBI" id="CHEBI:37565"/>
    </ligand>
</feature>
<dbReference type="EMBL" id="MTSD02000002">
    <property type="protein sequence ID" value="OOV87674.1"/>
    <property type="molecule type" value="Genomic_DNA"/>
</dbReference>
<evidence type="ECO:0000256" key="1">
    <source>
        <dbReference type="ARBA" id="ARBA00022490"/>
    </source>
</evidence>
<comment type="cofactor">
    <cofactor evidence="8">
        <name>Mg(2+)</name>
        <dbReference type="ChEBI" id="CHEBI:18420"/>
    </cofactor>
</comment>
<dbReference type="GO" id="GO:0005525">
    <property type="term" value="F:GTP binding"/>
    <property type="evidence" value="ECO:0007669"/>
    <property type="project" value="UniProtKB-UniRule"/>
</dbReference>
<feature type="domain" description="MobA-like NTP transferase" evidence="9">
    <location>
        <begin position="15"/>
        <end position="167"/>
    </location>
</feature>
<evidence type="ECO:0000259" key="9">
    <source>
        <dbReference type="Pfam" id="PF12804"/>
    </source>
</evidence>
<keyword evidence="2 8" id="KW-0808">Transferase</keyword>
<dbReference type="NCBIfam" id="TIGR02665">
    <property type="entry name" value="molyb_mobA"/>
    <property type="match status" value="1"/>
</dbReference>
<feature type="binding site" evidence="8">
    <location>
        <position position="107"/>
    </location>
    <ligand>
        <name>GTP</name>
        <dbReference type="ChEBI" id="CHEBI:37565"/>
    </ligand>
</feature>
<dbReference type="GO" id="GO:1902758">
    <property type="term" value="P:bis(molybdopterin guanine dinucleotide)molybdenum biosynthetic process"/>
    <property type="evidence" value="ECO:0007669"/>
    <property type="project" value="TreeGrafter"/>
</dbReference>
<dbReference type="STRING" id="966.BTA35_0206535"/>
<dbReference type="GO" id="GO:0061603">
    <property type="term" value="F:molybdenum cofactor guanylyltransferase activity"/>
    <property type="evidence" value="ECO:0007669"/>
    <property type="project" value="UniProtKB-EC"/>
</dbReference>
<comment type="subcellular location">
    <subcellularLocation>
        <location evidence="8">Cytoplasm</location>
    </subcellularLocation>
</comment>
<dbReference type="Gene3D" id="3.90.550.10">
    <property type="entry name" value="Spore Coat Polysaccharide Biosynthesis Protein SpsA, Chain A"/>
    <property type="match status" value="1"/>
</dbReference>
<dbReference type="GO" id="GO:0046872">
    <property type="term" value="F:metal ion binding"/>
    <property type="evidence" value="ECO:0007669"/>
    <property type="project" value="UniProtKB-KW"/>
</dbReference>
<dbReference type="CDD" id="cd02503">
    <property type="entry name" value="MobA"/>
    <property type="match status" value="1"/>
</dbReference>
<dbReference type="PANTHER" id="PTHR19136:SF81">
    <property type="entry name" value="MOLYBDENUM COFACTOR GUANYLYLTRANSFERASE"/>
    <property type="match status" value="1"/>
</dbReference>
<dbReference type="HAMAP" id="MF_00316">
    <property type="entry name" value="MobA"/>
    <property type="match status" value="1"/>
</dbReference>
<evidence type="ECO:0000313" key="11">
    <source>
        <dbReference type="Proteomes" id="UP000190064"/>
    </source>
</evidence>
<dbReference type="Proteomes" id="UP000190064">
    <property type="component" value="Unassembled WGS sequence"/>
</dbReference>
<sequence>MSKQLNTIRPSEVTAVILAGGQGQRMGGQDKGWVSFNGRPMIHHVLSQVSPQVNHVLINANRSQKEYQSLGCDVVEDIEQGYHGPLMGMLTGLVSAKTDWVLFVPCDIPLLPEDIVQKLAAAIVDHGADIAVVHDGERLQPVISLMHRSLLPSLQEWLAAGKRKIDRWYMQHRMVVVRFDGSSDDFINLNTLQDVQALEQRL</sequence>
<keyword evidence="5 8" id="KW-0460">Magnesium</keyword>
<comment type="domain">
    <text evidence="8">The N-terminal domain determines nucleotide recognition and specific binding, while the C-terminal domain determines the specific binding to the target protein.</text>
</comment>
<evidence type="ECO:0000313" key="10">
    <source>
        <dbReference type="EMBL" id="OOV87674.1"/>
    </source>
</evidence>